<protein>
    <submittedName>
        <fullName evidence="1">Uncharacterized protein</fullName>
    </submittedName>
</protein>
<organism evidence="1 2">
    <name type="scientific">Candidatus Lloydbacteria bacterium RIFOXYC12_FULL_46_25</name>
    <dbReference type="NCBI Taxonomy" id="1798670"/>
    <lineage>
        <taxon>Bacteria</taxon>
        <taxon>Candidatus Lloydiibacteriota</taxon>
    </lineage>
</organism>
<evidence type="ECO:0000313" key="1">
    <source>
        <dbReference type="EMBL" id="OGZ16310.1"/>
    </source>
</evidence>
<accession>A0A1G2DTU8</accession>
<name>A0A1G2DTU8_9BACT</name>
<dbReference type="EMBL" id="MHLU01000178">
    <property type="protein sequence ID" value="OGZ16310.1"/>
    <property type="molecule type" value="Genomic_DNA"/>
</dbReference>
<dbReference type="Proteomes" id="UP000178106">
    <property type="component" value="Unassembled WGS sequence"/>
</dbReference>
<proteinExistence type="predicted"/>
<sequence>MKTILLFLLCIALAVSLVILGLNWRKKVLRRRADNHARALEEMYLRDRREAEAMTATLNSPPNPERDEFYRNLGNC</sequence>
<gene>
    <name evidence="1" type="ORF">A2494_04365</name>
</gene>
<dbReference type="AlphaFoldDB" id="A0A1G2DTU8"/>
<reference evidence="1 2" key="1">
    <citation type="journal article" date="2016" name="Nat. Commun.">
        <title>Thousands of microbial genomes shed light on interconnected biogeochemical processes in an aquifer system.</title>
        <authorList>
            <person name="Anantharaman K."/>
            <person name="Brown C.T."/>
            <person name="Hug L.A."/>
            <person name="Sharon I."/>
            <person name="Castelle C.J."/>
            <person name="Probst A.J."/>
            <person name="Thomas B.C."/>
            <person name="Singh A."/>
            <person name="Wilkins M.J."/>
            <person name="Karaoz U."/>
            <person name="Brodie E.L."/>
            <person name="Williams K.H."/>
            <person name="Hubbard S.S."/>
            <person name="Banfield J.F."/>
        </authorList>
    </citation>
    <scope>NUCLEOTIDE SEQUENCE [LARGE SCALE GENOMIC DNA]</scope>
</reference>
<comment type="caution">
    <text evidence="1">The sequence shown here is derived from an EMBL/GenBank/DDBJ whole genome shotgun (WGS) entry which is preliminary data.</text>
</comment>
<evidence type="ECO:0000313" key="2">
    <source>
        <dbReference type="Proteomes" id="UP000178106"/>
    </source>
</evidence>